<dbReference type="Proteomes" id="UP000292082">
    <property type="component" value="Unassembled WGS sequence"/>
</dbReference>
<protein>
    <submittedName>
        <fullName evidence="3">Uncharacterized protein</fullName>
    </submittedName>
</protein>
<evidence type="ECO:0000313" key="3">
    <source>
        <dbReference type="EMBL" id="TBU55482.1"/>
    </source>
</evidence>
<organism evidence="3 4">
    <name type="scientific">Dichomitus squalens</name>
    <dbReference type="NCBI Taxonomy" id="114155"/>
    <lineage>
        <taxon>Eukaryota</taxon>
        <taxon>Fungi</taxon>
        <taxon>Dikarya</taxon>
        <taxon>Basidiomycota</taxon>
        <taxon>Agaricomycotina</taxon>
        <taxon>Agaricomycetes</taxon>
        <taxon>Polyporales</taxon>
        <taxon>Polyporaceae</taxon>
        <taxon>Dichomitus</taxon>
    </lineage>
</organism>
<evidence type="ECO:0000313" key="2">
    <source>
        <dbReference type="EMBL" id="TBU25015.1"/>
    </source>
</evidence>
<gene>
    <name evidence="3" type="ORF">BD310DRAFT_950782</name>
    <name evidence="2" type="ORF">BD311DRAFT_670459</name>
</gene>
<evidence type="ECO:0000313" key="4">
    <source>
        <dbReference type="Proteomes" id="UP000292082"/>
    </source>
</evidence>
<dbReference type="Proteomes" id="UP000292957">
    <property type="component" value="Unassembled WGS sequence"/>
</dbReference>
<sequence>MPPLSAPPSMLRVKWGTRTVGLNNVGGTATIIQKASEHFRVERCLKEDLVLVGEVERYQLELTDDLLNRLESGDLVILTHIRRECDVGFGLGNASEATLVAVADKPSAVGAEDFRTGDLPPMRRETWPATREAGSEPRPGLLRPNNQRVSSNGQHHVLPLPASGGQIFVKG</sequence>
<accession>A0A4Q9PMK6</accession>
<feature type="compositionally biased region" description="Polar residues" evidence="1">
    <location>
        <begin position="144"/>
        <end position="154"/>
    </location>
</feature>
<evidence type="ECO:0000256" key="1">
    <source>
        <dbReference type="SAM" id="MobiDB-lite"/>
    </source>
</evidence>
<proteinExistence type="predicted"/>
<dbReference type="EMBL" id="ML143468">
    <property type="protein sequence ID" value="TBU25015.1"/>
    <property type="molecule type" value="Genomic_DNA"/>
</dbReference>
<feature type="region of interest" description="Disordered" evidence="1">
    <location>
        <begin position="111"/>
        <end position="171"/>
    </location>
</feature>
<feature type="compositionally biased region" description="Basic and acidic residues" evidence="1">
    <location>
        <begin position="112"/>
        <end position="126"/>
    </location>
</feature>
<name>A0A4Q9PMK6_9APHY</name>
<reference evidence="3 4" key="1">
    <citation type="submission" date="2019-01" db="EMBL/GenBank/DDBJ databases">
        <title>Draft genome sequences of three monokaryotic isolates of the white-rot basidiomycete fungus Dichomitus squalens.</title>
        <authorList>
            <consortium name="DOE Joint Genome Institute"/>
            <person name="Lopez S.C."/>
            <person name="Andreopoulos B."/>
            <person name="Pangilinan J."/>
            <person name="Lipzen A."/>
            <person name="Riley R."/>
            <person name="Ahrendt S."/>
            <person name="Ng V."/>
            <person name="Barry K."/>
            <person name="Daum C."/>
            <person name="Grigoriev I.V."/>
            <person name="Hilden K.S."/>
            <person name="Makela M.R."/>
            <person name="de Vries R.P."/>
        </authorList>
    </citation>
    <scope>NUCLEOTIDE SEQUENCE [LARGE SCALE GENOMIC DNA]</scope>
    <source>
        <strain evidence="3 4">CBS 464.89</strain>
        <strain evidence="2">OM18370.1</strain>
    </source>
</reference>
<dbReference type="AlphaFoldDB" id="A0A4Q9PMK6"/>
<keyword evidence="4" id="KW-1185">Reference proteome</keyword>
<dbReference type="EMBL" id="ML145168">
    <property type="protein sequence ID" value="TBU55482.1"/>
    <property type="molecule type" value="Genomic_DNA"/>
</dbReference>